<dbReference type="KEGG" id="prag:EKN56_07875"/>
<keyword evidence="2" id="KW-1185">Reference proteome</keyword>
<accession>A0A411WJF2</accession>
<dbReference type="OrthoDB" id="9553417at2"/>
<evidence type="ECO:0000313" key="1">
    <source>
        <dbReference type="EMBL" id="QBH96321.1"/>
    </source>
</evidence>
<reference evidence="1 2" key="1">
    <citation type="submission" date="2019-03" db="EMBL/GenBank/DDBJ databases">
        <title>Pragia sp. nov. isolated from the gut tract of Carduelis flavirostris.</title>
        <authorList>
            <person name="Ge Y."/>
        </authorList>
    </citation>
    <scope>NUCLEOTIDE SEQUENCE [LARGE SCALE GENOMIC DNA]</scope>
    <source>
        <strain evidence="1 2">CF-458</strain>
    </source>
</reference>
<evidence type="ECO:0000313" key="2">
    <source>
        <dbReference type="Proteomes" id="UP000293154"/>
    </source>
</evidence>
<protein>
    <submittedName>
        <fullName evidence="1">Uncharacterized protein</fullName>
    </submittedName>
</protein>
<dbReference type="EMBL" id="CP034752">
    <property type="protein sequence ID" value="QBH96321.1"/>
    <property type="molecule type" value="Genomic_DNA"/>
</dbReference>
<dbReference type="Proteomes" id="UP000293154">
    <property type="component" value="Chromosome"/>
</dbReference>
<proteinExistence type="predicted"/>
<organism evidence="1 2">
    <name type="scientific">Limnobaculum zhutongyuii</name>
    <dbReference type="NCBI Taxonomy" id="2498113"/>
    <lineage>
        <taxon>Bacteria</taxon>
        <taxon>Pseudomonadati</taxon>
        <taxon>Pseudomonadota</taxon>
        <taxon>Gammaproteobacteria</taxon>
        <taxon>Enterobacterales</taxon>
        <taxon>Budviciaceae</taxon>
        <taxon>Limnobaculum</taxon>
    </lineage>
</organism>
<name>A0A411WJF2_9GAMM</name>
<dbReference type="RefSeq" id="WP_130591269.1">
    <property type="nucleotide sequence ID" value="NZ_CP034752.1"/>
</dbReference>
<dbReference type="AlphaFoldDB" id="A0A411WJF2"/>
<sequence>MKVLLMCNEQQLEVPYFADIYLSGNSTTNFRSPVNGKKNWSIDAGTLCEWINQYQSSSDANLIFCRDPDDSTRGLIRVKGMLTATQTVNFHVATEDITKSFDGYIAEGIAQAVAV</sequence>
<gene>
    <name evidence="1" type="ORF">EKN56_07875</name>
</gene>